<protein>
    <submittedName>
        <fullName evidence="2">Uncharacterized protein</fullName>
    </submittedName>
</protein>
<sequence length="262" mass="30055">MSKIANIDQEHNFDLDNNTVTLDDLSEGQRCELEQEVEVEIAELREHKLICLQKTKNSVIAKQQKPINLELSANEKEVAMLDLSGNIGPFVLPAEFRAKEVDCMLQLQKSHMPWITDLIREIGLGGLVERSLRYRWEVVQQGSKSRCRKLVTNQDPPKSSGGNGSQLRHSHSLSNWQKKQLHKLSVEKLREKGMSWLPKGSVQVQNKTDVKVKVEAKNEKVVRRCVPNQRFASDHQVLLPPYYIYSSPMQPMHMSWNQFSGM</sequence>
<organism evidence="2">
    <name type="scientific">Oryza nivara</name>
    <name type="common">Indian wild rice</name>
    <name type="synonym">Oryza sativa f. spontanea</name>
    <dbReference type="NCBI Taxonomy" id="4536"/>
    <lineage>
        <taxon>Eukaryota</taxon>
        <taxon>Viridiplantae</taxon>
        <taxon>Streptophyta</taxon>
        <taxon>Embryophyta</taxon>
        <taxon>Tracheophyta</taxon>
        <taxon>Spermatophyta</taxon>
        <taxon>Magnoliopsida</taxon>
        <taxon>Liliopsida</taxon>
        <taxon>Poales</taxon>
        <taxon>Poaceae</taxon>
        <taxon>BOP clade</taxon>
        <taxon>Oryzoideae</taxon>
        <taxon>Oryzeae</taxon>
        <taxon>Oryzinae</taxon>
        <taxon>Oryza</taxon>
    </lineage>
</organism>
<evidence type="ECO:0000256" key="1">
    <source>
        <dbReference type="SAM" id="MobiDB-lite"/>
    </source>
</evidence>
<feature type="region of interest" description="Disordered" evidence="1">
    <location>
        <begin position="147"/>
        <end position="178"/>
    </location>
</feature>
<keyword evidence="3" id="KW-1185">Reference proteome</keyword>
<reference evidence="2" key="2">
    <citation type="submission" date="2018-04" db="EMBL/GenBank/DDBJ databases">
        <title>OnivRS2 (Oryza nivara Reference Sequence Version 2).</title>
        <authorList>
            <person name="Zhang J."/>
            <person name="Kudrna D."/>
            <person name="Lee S."/>
            <person name="Talag J."/>
            <person name="Rajasekar S."/>
            <person name="Welchert J."/>
            <person name="Hsing Y.-I."/>
            <person name="Wing R.A."/>
        </authorList>
    </citation>
    <scope>NUCLEOTIDE SEQUENCE [LARGE SCALE GENOMIC DNA]</scope>
    <source>
        <strain evidence="2">SL10</strain>
    </source>
</reference>
<dbReference type="AlphaFoldDB" id="A0A0E0G110"/>
<dbReference type="EnsemblPlants" id="ONIVA02G03330.1">
    <property type="protein sequence ID" value="ONIVA02G03330.1"/>
    <property type="gene ID" value="ONIVA02G03330"/>
</dbReference>
<name>A0A0E0G110_ORYNI</name>
<reference evidence="2" key="1">
    <citation type="submission" date="2015-04" db="UniProtKB">
        <authorList>
            <consortium name="EnsemblPlants"/>
        </authorList>
    </citation>
    <scope>IDENTIFICATION</scope>
    <source>
        <strain evidence="2">SL10</strain>
    </source>
</reference>
<dbReference type="Proteomes" id="UP000006591">
    <property type="component" value="Chromosome 2"/>
</dbReference>
<evidence type="ECO:0000313" key="2">
    <source>
        <dbReference type="EnsemblPlants" id="ONIVA02G03330.1"/>
    </source>
</evidence>
<dbReference type="Gramene" id="ONIVA02G03330.1">
    <property type="protein sequence ID" value="ONIVA02G03330.1"/>
    <property type="gene ID" value="ONIVA02G03330"/>
</dbReference>
<dbReference type="HOGENOM" id="CLU_1167433_0_0_1"/>
<evidence type="ECO:0000313" key="3">
    <source>
        <dbReference type="Proteomes" id="UP000006591"/>
    </source>
</evidence>
<proteinExistence type="predicted"/>
<accession>A0A0E0G110</accession>